<gene>
    <name evidence="2" type="ORF">GOBAR_AA35277</name>
</gene>
<proteinExistence type="predicted"/>
<reference evidence="2 3" key="1">
    <citation type="submission" date="2015-01" db="EMBL/GenBank/DDBJ databases">
        <title>Genome of allotetraploid Gossypium barbadense reveals genomic plasticity and fiber elongation in cotton evolution.</title>
        <authorList>
            <person name="Chen X."/>
            <person name="Liu X."/>
            <person name="Zhao B."/>
            <person name="Zheng H."/>
            <person name="Hu Y."/>
            <person name="Lu G."/>
            <person name="Yang C."/>
            <person name="Chen J."/>
            <person name="Shan C."/>
            <person name="Zhang L."/>
            <person name="Zhou Y."/>
            <person name="Wang L."/>
            <person name="Guo W."/>
            <person name="Bai Y."/>
            <person name="Ruan J."/>
            <person name="Shangguan X."/>
            <person name="Mao Y."/>
            <person name="Jiang J."/>
            <person name="Zhu Y."/>
            <person name="Lei J."/>
            <person name="Kang H."/>
            <person name="Chen S."/>
            <person name="He X."/>
            <person name="Wang R."/>
            <person name="Wang Y."/>
            <person name="Chen J."/>
            <person name="Wang L."/>
            <person name="Yu S."/>
            <person name="Wang B."/>
            <person name="Wei J."/>
            <person name="Song S."/>
            <person name="Lu X."/>
            <person name="Gao Z."/>
            <person name="Gu W."/>
            <person name="Deng X."/>
            <person name="Ma D."/>
            <person name="Wang S."/>
            <person name="Liang W."/>
            <person name="Fang L."/>
            <person name="Cai C."/>
            <person name="Zhu X."/>
            <person name="Zhou B."/>
            <person name="Zhang Y."/>
            <person name="Chen Z."/>
            <person name="Xu S."/>
            <person name="Zhu R."/>
            <person name="Wang S."/>
            <person name="Zhang T."/>
            <person name="Zhao G."/>
        </authorList>
    </citation>
    <scope>NUCLEOTIDE SEQUENCE [LARGE SCALE GENOMIC DNA]</scope>
    <source>
        <strain evidence="3">cv. Xinhai21</strain>
        <tissue evidence="2">Leaf</tissue>
    </source>
</reference>
<dbReference type="InterPro" id="IPR025558">
    <property type="entry name" value="DUF4283"/>
</dbReference>
<evidence type="ECO:0000313" key="3">
    <source>
        <dbReference type="Proteomes" id="UP000239757"/>
    </source>
</evidence>
<dbReference type="Proteomes" id="UP000239757">
    <property type="component" value="Unassembled WGS sequence"/>
</dbReference>
<dbReference type="AlphaFoldDB" id="A0A2P5W2X9"/>
<accession>A0A2P5W2X9</accession>
<name>A0A2P5W2X9_GOSBA</name>
<dbReference type="InterPro" id="IPR040256">
    <property type="entry name" value="At4g02000-like"/>
</dbReference>
<dbReference type="OrthoDB" id="1926761at2759"/>
<dbReference type="PANTHER" id="PTHR31286:SF173">
    <property type="entry name" value="DUF4283 DOMAIN-CONTAINING PROTEIN"/>
    <property type="match status" value="1"/>
</dbReference>
<evidence type="ECO:0000259" key="1">
    <source>
        <dbReference type="Pfam" id="PF14111"/>
    </source>
</evidence>
<organism evidence="2 3">
    <name type="scientific">Gossypium barbadense</name>
    <name type="common">Sea Island cotton</name>
    <name type="synonym">Hibiscus barbadensis</name>
    <dbReference type="NCBI Taxonomy" id="3634"/>
    <lineage>
        <taxon>Eukaryota</taxon>
        <taxon>Viridiplantae</taxon>
        <taxon>Streptophyta</taxon>
        <taxon>Embryophyta</taxon>
        <taxon>Tracheophyta</taxon>
        <taxon>Spermatophyta</taxon>
        <taxon>Magnoliopsida</taxon>
        <taxon>eudicotyledons</taxon>
        <taxon>Gunneridae</taxon>
        <taxon>Pentapetalae</taxon>
        <taxon>rosids</taxon>
        <taxon>malvids</taxon>
        <taxon>Malvales</taxon>
        <taxon>Malvaceae</taxon>
        <taxon>Malvoideae</taxon>
        <taxon>Gossypium</taxon>
    </lineage>
</organism>
<protein>
    <recommendedName>
        <fullName evidence="1">DUF4283 domain-containing protein</fullName>
    </recommendedName>
</protein>
<dbReference type="EMBL" id="KZ669413">
    <property type="protein sequence ID" value="PPR85415.1"/>
    <property type="molecule type" value="Genomic_DNA"/>
</dbReference>
<evidence type="ECO:0000313" key="2">
    <source>
        <dbReference type="EMBL" id="PPR85415.1"/>
    </source>
</evidence>
<feature type="domain" description="DUF4283" evidence="1">
    <location>
        <begin position="165"/>
        <end position="246"/>
    </location>
</feature>
<sequence>MGFDGEAIETITTNLKESGNDGNGDNTSFEGVEDLDPNDEEFELLARLQENALDVDGICSLPVVEDVGGVRVDDDPNTKKIRFKEDNNGKITDMLVETRASSSISWEDKLLGTNPGDLNTVGVVSFGFSVDVDLEILEGDIHRSMVNGIPAIDFSERIQQILYKEMEQTVVIKLLGRNIGYGALNNRISNLWNPSMPFHLMDIENGYFLAKFQSPDDYAKVLSQGPWMIYGQYLTVQPWTKDFTLSQAYPSMVLAWIRLPGLSGFLYKRRILEEIGGMIGKVVRLDFNTDSRTRGRFARMAVYINLDRPLTTQVLGVTSKELCVVEQPGSLSEKEQISDIPVKRATEEDGATYRLWMVVENKNRCKSRNINSSKENLRDQGKSSSSFDALTNIKNLNLNVGTKKGIEGQAVDVGKVTEQIRENNKGNERIWGVKKSVGPEIYKMSRPAMDGPIIPFIAGNVEANGARGPDAATSDKATTCDGSSRINVLDRPSTKFEFQVDTTEGSSKSLSAHAISTSTDTLISFNKKESARGNFLRKKNTTDFGGNKPHTLGKSVVIKDGGFRATKKINKVTHGKGINFKNKNSSRVPLSDSMIRLAQTVSNLRGVNLEVAGQGSGNSIQD</sequence>
<dbReference type="Pfam" id="PF14111">
    <property type="entry name" value="DUF4283"/>
    <property type="match status" value="1"/>
</dbReference>
<dbReference type="PANTHER" id="PTHR31286">
    <property type="entry name" value="GLYCINE-RICH CELL WALL STRUCTURAL PROTEIN 1.8-LIKE"/>
    <property type="match status" value="1"/>
</dbReference>